<organism evidence="1 2">
    <name type="scientific">Naganishia onofrii</name>
    <dbReference type="NCBI Taxonomy" id="1851511"/>
    <lineage>
        <taxon>Eukaryota</taxon>
        <taxon>Fungi</taxon>
        <taxon>Dikarya</taxon>
        <taxon>Basidiomycota</taxon>
        <taxon>Agaricomycotina</taxon>
        <taxon>Tremellomycetes</taxon>
        <taxon>Filobasidiales</taxon>
        <taxon>Filobasidiaceae</taxon>
        <taxon>Naganishia</taxon>
    </lineage>
</organism>
<evidence type="ECO:0000313" key="1">
    <source>
        <dbReference type="EMBL" id="KAJ9120371.1"/>
    </source>
</evidence>
<reference evidence="1" key="1">
    <citation type="submission" date="2023-04" db="EMBL/GenBank/DDBJ databases">
        <title>Draft Genome sequencing of Naganishia species isolated from polar environments using Oxford Nanopore Technology.</title>
        <authorList>
            <person name="Leo P."/>
            <person name="Venkateswaran K."/>
        </authorList>
    </citation>
    <scope>NUCLEOTIDE SEQUENCE</scope>
    <source>
        <strain evidence="1">DBVPG 5303</strain>
    </source>
</reference>
<proteinExistence type="predicted"/>
<gene>
    <name evidence="1" type="ORF">QFC24_005327</name>
</gene>
<dbReference type="Proteomes" id="UP001234202">
    <property type="component" value="Unassembled WGS sequence"/>
</dbReference>
<keyword evidence="2" id="KW-1185">Reference proteome</keyword>
<dbReference type="EMBL" id="JASBWV010000021">
    <property type="protein sequence ID" value="KAJ9120371.1"/>
    <property type="molecule type" value="Genomic_DNA"/>
</dbReference>
<sequence>MTGSGDEYGLETEDAPDVDDTGSDHVANKHDTRSQPRQTTARNKQKPGASAEPSKKKGGGAGMGVADEIKNTGPTAFDVRLTLANASHVRILKAMEQKAKTVDDLMDLAKDLMKKDPAIYPSQTQALTTILSQVGLITDSMHAAAPHADPQSVVEKLLEGLIDRPAIGRLVAFLEDSGRPQLAKVEGSGGKKPVKDAAQQQGDGGGTSIRCTAIDDTPLPTSRKRKALPLVSDDEEQEKEEDLHDNDEDDSDSSSSTEESAEEESLPAARSSKGKATTKDKLKHKTGEKEAAAEEKRKQAAKEKKKRLAAQKKKKQDADKHEQAGGSTTNKKMKVMEGRMLLLGKKISLDCD</sequence>
<accession>A0ACC2XBD8</accession>
<comment type="caution">
    <text evidence="1">The sequence shown here is derived from an EMBL/GenBank/DDBJ whole genome shotgun (WGS) entry which is preliminary data.</text>
</comment>
<protein>
    <submittedName>
        <fullName evidence="1">Uncharacterized protein</fullName>
    </submittedName>
</protein>
<evidence type="ECO:0000313" key="2">
    <source>
        <dbReference type="Proteomes" id="UP001234202"/>
    </source>
</evidence>
<name>A0ACC2XBD8_9TREE</name>